<dbReference type="PANTHER" id="PTHR15245">
    <property type="entry name" value="SYMPLEKIN-RELATED"/>
    <property type="match status" value="1"/>
</dbReference>
<dbReference type="PANTHER" id="PTHR15245:SF20">
    <property type="entry name" value="SYMPLEKIN"/>
    <property type="match status" value="1"/>
</dbReference>
<evidence type="ECO:0000256" key="1">
    <source>
        <dbReference type="ARBA" id="ARBA00004123"/>
    </source>
</evidence>
<reference evidence="7" key="1">
    <citation type="submission" date="2020-04" db="EMBL/GenBank/DDBJ databases">
        <title>Analysis of mating type loci in Filobasidium floriforme.</title>
        <authorList>
            <person name="Nowrousian M."/>
        </authorList>
    </citation>
    <scope>NUCLEOTIDE SEQUENCE</scope>
    <source>
        <strain evidence="7">CBS 6242</strain>
    </source>
</reference>
<evidence type="ECO:0000256" key="2">
    <source>
        <dbReference type="ARBA" id="ARBA00022664"/>
    </source>
</evidence>
<protein>
    <recommendedName>
        <fullName evidence="9">Symplekin</fullName>
    </recommendedName>
</protein>
<accession>A0A8K0JR04</accession>
<comment type="caution">
    <text evidence="7">The sequence shown here is derived from an EMBL/GenBank/DDBJ whole genome shotgun (WGS) entry which is preliminary data.</text>
</comment>
<evidence type="ECO:0000313" key="8">
    <source>
        <dbReference type="Proteomes" id="UP000812966"/>
    </source>
</evidence>
<gene>
    <name evidence="7" type="ORF">FFLO_00709</name>
</gene>
<dbReference type="InterPro" id="IPR016024">
    <property type="entry name" value="ARM-type_fold"/>
</dbReference>
<keyword evidence="8" id="KW-1185">Reference proteome</keyword>
<dbReference type="InterPro" id="IPR022075">
    <property type="entry name" value="Symplekin_C"/>
</dbReference>
<comment type="subcellular location">
    <subcellularLocation>
        <location evidence="1">Nucleus</location>
    </subcellularLocation>
</comment>
<dbReference type="InterPro" id="IPR021850">
    <property type="entry name" value="Symplekin/Pta1"/>
</dbReference>
<evidence type="ECO:0000256" key="4">
    <source>
        <dbReference type="SAM" id="MobiDB-lite"/>
    </source>
</evidence>
<dbReference type="Pfam" id="PF12295">
    <property type="entry name" value="Symplekin_C"/>
    <property type="match status" value="1"/>
</dbReference>
<organism evidence="7 8">
    <name type="scientific">Filobasidium floriforme</name>
    <dbReference type="NCBI Taxonomy" id="5210"/>
    <lineage>
        <taxon>Eukaryota</taxon>
        <taxon>Fungi</taxon>
        <taxon>Dikarya</taxon>
        <taxon>Basidiomycota</taxon>
        <taxon>Agaricomycotina</taxon>
        <taxon>Tremellomycetes</taxon>
        <taxon>Filobasidiales</taxon>
        <taxon>Filobasidiaceae</taxon>
        <taxon>Filobasidium</taxon>
    </lineage>
</organism>
<dbReference type="InterPro" id="IPR032460">
    <property type="entry name" value="Symplekin/Pta1_N"/>
</dbReference>
<evidence type="ECO:0000259" key="6">
    <source>
        <dbReference type="Pfam" id="PF12295"/>
    </source>
</evidence>
<dbReference type="SUPFAM" id="SSF48371">
    <property type="entry name" value="ARM repeat"/>
    <property type="match status" value="1"/>
</dbReference>
<evidence type="ECO:0000256" key="3">
    <source>
        <dbReference type="ARBA" id="ARBA00023242"/>
    </source>
</evidence>
<dbReference type="EMBL" id="JABELV010000008">
    <property type="protein sequence ID" value="KAG7571357.1"/>
    <property type="molecule type" value="Genomic_DNA"/>
</dbReference>
<sequence>MSLYSDNAPDQDPYQALTVALGKPAESKEQVEALLVVSDLLDKRPAGVTEFCLPLFEAIKHTGDTALKRWVLNSIAFGLGRSSLSMEVKTTIASTVLSDMVQLLQDPSPAIVKLAVQCLSCMYPLLFRSLCLARPPREDQWQLLTAAKTQILSFALAISIEPATLGQPKDVNVGIRSLAWKFIQRSLMVATRGGSADPRLQSQNKDDPNLNLVPPTHPFIKTMDLMNETNQLLAQISQAMTNSTETAVLQPILNLIPPLLKARPALATNLVPSLTAWTPSAMQGANRSASQIRSVEKALKVTMVHLLRTGMFPAFGAQLNDALSKQNARTSAALKAEKAARYEAAARRVQASASSTTVKREHDQVGAALTDGQPSAGKRQRVEVDGAVLSGGRPGDGLGPDVDVTKLDFDVMLELLFVTLNAMDENAVRNAIEQSRHRLRGTDAPHHLALARSLGASSSTIPVVQSTQVAPSAVQNSTLALPSRLQEDEPDDMLLDPLDEDSAIPSAAVMSADRKIGIKLEEGPAQDPLNMVVEDEEPEGVPEIVIPEEVPPTEGPIDEALPMRFIDFSLPEVESLDDQGRQEMVLQVMRRICKTGGDVQQQMAEETDVRMLDEDSEAIQGLAGPMISPKEMWVLLLARMASRSSEPRVSPKRESGENSSASDNDWVRKALCDYVMEDFASRSKLARVWLNEEWYSEQIAPPEQAIGSSYAKWLKVLLSRYLEKIEDGDSSDNSLSSFLIDLPDLPQEILEILRGLCEQTQSAAVGLSTLRDIVTLRPPLRQAAMGLLLDMTTHADRKIRLIAINTAKRWVPDSKAMSDMVLSFAKSTFSKLKRPSDSDDSKTEADGAMYTYLPRELPQPASQELVQQHVELLFALSVREPQLLDEIFATYSKCEESVQEALKAISTPLIRSLGSKHVKMLESLRHFPPESEAFALHVLTVFTDTARPSPGLVTVIKELAEERELSPQFLIPIASQMNRAELYRFLPRILSVLSESPAEKRETIRTVFRNIIPISDIRASTNLPKSKPEELSAADLLVLLHEEEKSIGVSAAKEAIDICFTLTDRFPSEVMAVVMQRIIDSVSLPILFMRTVIRSVQTYKSLVGYVSTTLLSRLITKKIWTVPQLWVGFMHCVKAIAPASFGALMQLPREQLKELIDKQPSIKPALYQYVVQKAGVAKAQSLADLFGNLPQANPPQQPISTVT</sequence>
<proteinExistence type="predicted"/>
<keyword evidence="2" id="KW-0507">mRNA processing</keyword>
<evidence type="ECO:0000313" key="7">
    <source>
        <dbReference type="EMBL" id="KAG7571357.1"/>
    </source>
</evidence>
<feature type="domain" description="Symplekin/Pta1 N-terminal" evidence="5">
    <location>
        <begin position="109"/>
        <end position="334"/>
    </location>
</feature>
<dbReference type="Gene3D" id="1.25.10.10">
    <property type="entry name" value="Leucine-rich Repeat Variant"/>
    <property type="match status" value="1"/>
</dbReference>
<dbReference type="Pfam" id="PF11935">
    <property type="entry name" value="SYMPK_PTA1_N"/>
    <property type="match status" value="1"/>
</dbReference>
<feature type="domain" description="Symplekin C-terminal" evidence="6">
    <location>
        <begin position="968"/>
        <end position="1158"/>
    </location>
</feature>
<name>A0A8K0JR04_9TREE</name>
<dbReference type="OrthoDB" id="331600at2759"/>
<dbReference type="AlphaFoldDB" id="A0A8K0JR04"/>
<dbReference type="InterPro" id="IPR011989">
    <property type="entry name" value="ARM-like"/>
</dbReference>
<evidence type="ECO:0000259" key="5">
    <source>
        <dbReference type="Pfam" id="PF11935"/>
    </source>
</evidence>
<feature type="region of interest" description="Disordered" evidence="4">
    <location>
        <begin position="353"/>
        <end position="381"/>
    </location>
</feature>
<dbReference type="GO" id="GO:0006397">
    <property type="term" value="P:mRNA processing"/>
    <property type="evidence" value="ECO:0007669"/>
    <property type="project" value="UniProtKB-KW"/>
</dbReference>
<dbReference type="GO" id="GO:0005847">
    <property type="term" value="C:mRNA cleavage and polyadenylation specificity factor complex"/>
    <property type="evidence" value="ECO:0007669"/>
    <property type="project" value="TreeGrafter"/>
</dbReference>
<dbReference type="Proteomes" id="UP000812966">
    <property type="component" value="Unassembled WGS sequence"/>
</dbReference>
<evidence type="ECO:0008006" key="9">
    <source>
        <dbReference type="Google" id="ProtNLM"/>
    </source>
</evidence>
<keyword evidence="3" id="KW-0539">Nucleus</keyword>